<dbReference type="EMBL" id="SWFS01000103">
    <property type="protein sequence ID" value="KAA8916389.1"/>
    <property type="molecule type" value="Genomic_DNA"/>
</dbReference>
<name>A0A642V9L4_9ASCO</name>
<dbReference type="InterPro" id="IPR000938">
    <property type="entry name" value="CAP-Gly_domain"/>
</dbReference>
<dbReference type="PANTHER" id="PTHR18916:SF85">
    <property type="entry name" value="TUBULIN-FOLDING COFACTOR B"/>
    <property type="match status" value="1"/>
</dbReference>
<dbReference type="PROSITE" id="PS50053">
    <property type="entry name" value="UBIQUITIN_2"/>
    <property type="match status" value="1"/>
</dbReference>
<dbReference type="GO" id="GO:0035371">
    <property type="term" value="C:microtubule plus-end"/>
    <property type="evidence" value="ECO:0007669"/>
    <property type="project" value="TreeGrafter"/>
</dbReference>
<accession>A0A642V9L4</accession>
<dbReference type="GO" id="GO:0005938">
    <property type="term" value="C:cell cortex"/>
    <property type="evidence" value="ECO:0007669"/>
    <property type="project" value="TreeGrafter"/>
</dbReference>
<comment type="caution">
    <text evidence="7">The sequence shown here is derived from an EMBL/GenBank/DDBJ whole genome shotgun (WGS) entry which is preliminary data.</text>
</comment>
<comment type="subcellular location">
    <subcellularLocation>
        <location evidence="1">Cytoplasm</location>
    </subcellularLocation>
</comment>
<evidence type="ECO:0008006" key="9">
    <source>
        <dbReference type="Google" id="ProtNLM"/>
    </source>
</evidence>
<feature type="domain" description="Ubiquitin-like" evidence="5">
    <location>
        <begin position="4"/>
        <end position="49"/>
    </location>
</feature>
<dbReference type="PROSITE" id="PS00845">
    <property type="entry name" value="CAP_GLY_1"/>
    <property type="match status" value="1"/>
</dbReference>
<dbReference type="AlphaFoldDB" id="A0A642V9L4"/>
<dbReference type="InterPro" id="IPR000626">
    <property type="entry name" value="Ubiquitin-like_dom"/>
</dbReference>
<dbReference type="GO" id="GO:0051010">
    <property type="term" value="F:microtubule plus-end binding"/>
    <property type="evidence" value="ECO:0007669"/>
    <property type="project" value="TreeGrafter"/>
</dbReference>
<evidence type="ECO:0000259" key="5">
    <source>
        <dbReference type="PROSITE" id="PS50053"/>
    </source>
</evidence>
<dbReference type="SUPFAM" id="SSF74924">
    <property type="entry name" value="Cap-Gly domain"/>
    <property type="match status" value="1"/>
</dbReference>
<dbReference type="VEuPathDB" id="FungiDB:TRICI_001464"/>
<dbReference type="CDD" id="cd01789">
    <property type="entry name" value="Ubl_TBCB"/>
    <property type="match status" value="1"/>
</dbReference>
<dbReference type="SMART" id="SM00213">
    <property type="entry name" value="UBQ"/>
    <property type="match status" value="1"/>
</dbReference>
<dbReference type="Gene3D" id="3.10.20.90">
    <property type="entry name" value="Phosphatidylinositol 3-kinase Catalytic Subunit, Chain A, domain 1"/>
    <property type="match status" value="1"/>
</dbReference>
<dbReference type="GO" id="GO:0005634">
    <property type="term" value="C:nucleus"/>
    <property type="evidence" value="ECO:0007669"/>
    <property type="project" value="TreeGrafter"/>
</dbReference>
<dbReference type="GO" id="GO:0007023">
    <property type="term" value="P:post-chaperonin tubulin folding pathway"/>
    <property type="evidence" value="ECO:0007669"/>
    <property type="project" value="InterPro"/>
</dbReference>
<comment type="similarity">
    <text evidence="4">Belongs to the TBCB family.</text>
</comment>
<dbReference type="SUPFAM" id="SSF54236">
    <property type="entry name" value="Ubiquitin-like"/>
    <property type="match status" value="1"/>
</dbReference>
<gene>
    <name evidence="7" type="ORF">TRICI_001464</name>
</gene>
<feature type="domain" description="CAP-Gly" evidence="6">
    <location>
        <begin position="184"/>
        <end position="217"/>
    </location>
</feature>
<keyword evidence="2" id="KW-0963">Cytoplasm</keyword>
<evidence type="ECO:0000313" key="7">
    <source>
        <dbReference type="EMBL" id="KAA8916389.1"/>
    </source>
</evidence>
<dbReference type="GO" id="GO:0007021">
    <property type="term" value="P:tubulin complex assembly"/>
    <property type="evidence" value="ECO:0007669"/>
    <property type="project" value="InterPro"/>
</dbReference>
<keyword evidence="3" id="KW-0143">Chaperone</keyword>
<sequence>MSDVSLFITSEQTSSERRISPTWTIAQLKERLEHITGIPPSSQHLLIYGPSGTSPVPINDSDDGRALVGQYNPAPYGRIHVEDTRPAAAQVNLNDTSEVEKYVIPETEYSSRKDSVLHWKKTNQLGRFDPLNQNKKEQEGEITKSEIQSRQIDVGKRCKVSPGDRLGTVRYVGVVPEINETCWWAGVEFDEPVGKNDGSVKGKSYFTAKPGFGSFVKPSLVEVGDFPSEFDDDDEL</sequence>
<dbReference type="SMART" id="SM01052">
    <property type="entry name" value="CAP_GLY"/>
    <property type="match status" value="1"/>
</dbReference>
<keyword evidence="8" id="KW-1185">Reference proteome</keyword>
<dbReference type="Gene3D" id="2.30.30.190">
    <property type="entry name" value="CAP Gly-rich-like domain"/>
    <property type="match status" value="1"/>
</dbReference>
<evidence type="ECO:0000256" key="2">
    <source>
        <dbReference type="ARBA" id="ARBA00022490"/>
    </source>
</evidence>
<evidence type="ECO:0000313" key="8">
    <source>
        <dbReference type="Proteomes" id="UP000761534"/>
    </source>
</evidence>
<dbReference type="GO" id="GO:0043014">
    <property type="term" value="F:alpha-tubulin binding"/>
    <property type="evidence" value="ECO:0007669"/>
    <property type="project" value="InterPro"/>
</dbReference>
<dbReference type="Pfam" id="PF01302">
    <property type="entry name" value="CAP_GLY"/>
    <property type="match status" value="1"/>
</dbReference>
<evidence type="ECO:0000256" key="4">
    <source>
        <dbReference type="ARBA" id="ARBA00025779"/>
    </source>
</evidence>
<proteinExistence type="inferred from homology"/>
<dbReference type="GO" id="GO:0031122">
    <property type="term" value="P:cytoplasmic microtubule organization"/>
    <property type="evidence" value="ECO:0007669"/>
    <property type="project" value="TreeGrafter"/>
</dbReference>
<evidence type="ECO:0000259" key="6">
    <source>
        <dbReference type="PROSITE" id="PS50245"/>
    </source>
</evidence>
<evidence type="ECO:0000256" key="1">
    <source>
        <dbReference type="ARBA" id="ARBA00004496"/>
    </source>
</evidence>
<organism evidence="7 8">
    <name type="scientific">Trichomonascus ciferrii</name>
    <dbReference type="NCBI Taxonomy" id="44093"/>
    <lineage>
        <taxon>Eukaryota</taxon>
        <taxon>Fungi</taxon>
        <taxon>Dikarya</taxon>
        <taxon>Ascomycota</taxon>
        <taxon>Saccharomycotina</taxon>
        <taxon>Dipodascomycetes</taxon>
        <taxon>Dipodascales</taxon>
        <taxon>Trichomonascaceae</taxon>
        <taxon>Trichomonascus</taxon>
        <taxon>Trichomonascus ciferrii complex</taxon>
    </lineage>
</organism>
<dbReference type="PROSITE" id="PS50245">
    <property type="entry name" value="CAP_GLY_2"/>
    <property type="match status" value="1"/>
</dbReference>
<dbReference type="InterPro" id="IPR029071">
    <property type="entry name" value="Ubiquitin-like_domsf"/>
</dbReference>
<dbReference type="OrthoDB" id="5295208at2759"/>
<dbReference type="Proteomes" id="UP000761534">
    <property type="component" value="Unassembled WGS sequence"/>
</dbReference>
<dbReference type="InterPro" id="IPR045172">
    <property type="entry name" value="TBCB_Ubl"/>
</dbReference>
<reference evidence="7" key="1">
    <citation type="journal article" date="2019" name="G3 (Bethesda)">
        <title>Genome Assemblies of Two Rare Opportunistic Yeast Pathogens: Diutina rugosa (syn. Candida rugosa) and Trichomonascus ciferrii (syn. Candida ciferrii).</title>
        <authorList>
            <person name="Mixao V."/>
            <person name="Saus E."/>
            <person name="Hansen A.P."/>
            <person name="Lass-Florl C."/>
            <person name="Gabaldon T."/>
        </authorList>
    </citation>
    <scope>NUCLEOTIDE SEQUENCE</scope>
    <source>
        <strain evidence="7">CBS 4856</strain>
    </source>
</reference>
<dbReference type="PANTHER" id="PTHR18916">
    <property type="entry name" value="DYNACTIN 1-RELATED MICROTUBULE-BINDING"/>
    <property type="match status" value="1"/>
</dbReference>
<protein>
    <recommendedName>
        <fullName evidence="9">CAP-Gly domain-containing protein</fullName>
    </recommendedName>
</protein>
<dbReference type="InterPro" id="IPR036859">
    <property type="entry name" value="CAP-Gly_dom_sf"/>
</dbReference>
<evidence type="ECO:0000256" key="3">
    <source>
        <dbReference type="ARBA" id="ARBA00023186"/>
    </source>
</evidence>
<dbReference type="Pfam" id="PF14560">
    <property type="entry name" value="Ubiquitin_2"/>
    <property type="match status" value="1"/>
</dbReference>